<dbReference type="GO" id="GO:0000463">
    <property type="term" value="P:maturation of LSU-rRNA from tricistronic rRNA transcript (SSU-rRNA, 5.8S rRNA, LSU-rRNA)"/>
    <property type="evidence" value="ECO:0007669"/>
    <property type="project" value="TreeGrafter"/>
</dbReference>
<comment type="caution">
    <text evidence="2">The sequence shown here is derived from an EMBL/GenBank/DDBJ whole genome shotgun (WGS) entry which is preliminary data.</text>
</comment>
<accession>A0AA41RKX0</accession>
<keyword evidence="3" id="KW-1185">Reference proteome</keyword>
<dbReference type="PANTHER" id="PTHR13500:SF0">
    <property type="entry name" value="NUCLEOLAR PRE-RIBOSOMAL-ASSOCIATED PROTEIN 1"/>
    <property type="match status" value="1"/>
</dbReference>
<dbReference type="EMBL" id="JAJJMA010008139">
    <property type="protein sequence ID" value="MCL7022104.1"/>
    <property type="molecule type" value="Genomic_DNA"/>
</dbReference>
<evidence type="ECO:0000259" key="1">
    <source>
        <dbReference type="Pfam" id="PF11707"/>
    </source>
</evidence>
<name>A0AA41RKX0_PAPNU</name>
<dbReference type="Proteomes" id="UP001177140">
    <property type="component" value="Unassembled WGS sequence"/>
</dbReference>
<dbReference type="PANTHER" id="PTHR13500">
    <property type="entry name" value="NUCLEOLAR PRERIBOSOMAL-ASSOCIATED PROTEIN 1"/>
    <property type="match status" value="1"/>
</dbReference>
<dbReference type="GO" id="GO:0000466">
    <property type="term" value="P:maturation of 5.8S rRNA from tricistronic rRNA transcript (SSU-rRNA, 5.8S rRNA, LSU-rRNA)"/>
    <property type="evidence" value="ECO:0007669"/>
    <property type="project" value="TreeGrafter"/>
</dbReference>
<gene>
    <name evidence="2" type="ORF">MKW94_018753</name>
</gene>
<evidence type="ECO:0000313" key="2">
    <source>
        <dbReference type="EMBL" id="MCL7022104.1"/>
    </source>
</evidence>
<dbReference type="AlphaFoldDB" id="A0AA41RKX0"/>
<proteinExistence type="predicted"/>
<dbReference type="GO" id="GO:0005730">
    <property type="term" value="C:nucleolus"/>
    <property type="evidence" value="ECO:0007669"/>
    <property type="project" value="TreeGrafter"/>
</dbReference>
<dbReference type="InterPro" id="IPR021714">
    <property type="entry name" value="URB1_N"/>
</dbReference>
<dbReference type="InterPro" id="IPR039844">
    <property type="entry name" value="URB1"/>
</dbReference>
<sequence length="124" mass="14334">MAAIVRRGLGVASLVAEKFDFKILVSPKQAHNQKKRVVNKENYSVRKSEIEFGMSFLECGNPRLLRWILQEKELYHGILRDLGRYDEETIVYVLSVLWDKVLIPDSLVPPSHRSVLFGVLHWNS</sequence>
<evidence type="ECO:0000313" key="3">
    <source>
        <dbReference type="Proteomes" id="UP001177140"/>
    </source>
</evidence>
<organism evidence="2 3">
    <name type="scientific">Papaver nudicaule</name>
    <name type="common">Iceland poppy</name>
    <dbReference type="NCBI Taxonomy" id="74823"/>
    <lineage>
        <taxon>Eukaryota</taxon>
        <taxon>Viridiplantae</taxon>
        <taxon>Streptophyta</taxon>
        <taxon>Embryophyta</taxon>
        <taxon>Tracheophyta</taxon>
        <taxon>Spermatophyta</taxon>
        <taxon>Magnoliopsida</taxon>
        <taxon>Ranunculales</taxon>
        <taxon>Papaveraceae</taxon>
        <taxon>Papaveroideae</taxon>
        <taxon>Papaver</taxon>
    </lineage>
</organism>
<feature type="domain" description="URB1 N-terminal" evidence="1">
    <location>
        <begin position="2"/>
        <end position="117"/>
    </location>
</feature>
<dbReference type="Pfam" id="PF11707">
    <property type="entry name" value="Npa1"/>
    <property type="match status" value="1"/>
</dbReference>
<reference evidence="2" key="1">
    <citation type="submission" date="2022-03" db="EMBL/GenBank/DDBJ databases">
        <title>A functionally conserved STORR gene fusion in Papaver species that diverged 16.8 million years ago.</title>
        <authorList>
            <person name="Catania T."/>
        </authorList>
    </citation>
    <scope>NUCLEOTIDE SEQUENCE</scope>
    <source>
        <strain evidence="2">S-191538</strain>
    </source>
</reference>
<protein>
    <recommendedName>
        <fullName evidence="1">URB1 N-terminal domain-containing protein</fullName>
    </recommendedName>
</protein>